<protein>
    <recommendedName>
        <fullName evidence="5">DUF3043 domain-containing protein</fullName>
    </recommendedName>
</protein>
<proteinExistence type="predicted"/>
<accession>A0A917WKM4</accession>
<feature type="transmembrane region" description="Helical" evidence="2">
    <location>
        <begin position="111"/>
        <end position="129"/>
    </location>
</feature>
<organism evidence="3 4">
    <name type="scientific">Nakamurella endophytica</name>
    <dbReference type="NCBI Taxonomy" id="1748367"/>
    <lineage>
        <taxon>Bacteria</taxon>
        <taxon>Bacillati</taxon>
        <taxon>Actinomycetota</taxon>
        <taxon>Actinomycetes</taxon>
        <taxon>Nakamurellales</taxon>
        <taxon>Nakamurellaceae</taxon>
        <taxon>Nakamurella</taxon>
    </lineage>
</organism>
<evidence type="ECO:0008006" key="5">
    <source>
        <dbReference type="Google" id="ProtNLM"/>
    </source>
</evidence>
<dbReference type="RefSeq" id="WP_188943933.1">
    <property type="nucleotide sequence ID" value="NZ_BMNA01000010.1"/>
</dbReference>
<keyword evidence="2" id="KW-1133">Transmembrane helix</keyword>
<reference evidence="3" key="2">
    <citation type="submission" date="2020-09" db="EMBL/GenBank/DDBJ databases">
        <authorList>
            <person name="Sun Q."/>
            <person name="Zhou Y."/>
        </authorList>
    </citation>
    <scope>NUCLEOTIDE SEQUENCE</scope>
    <source>
        <strain evidence="3">CGMCC 4.7308</strain>
    </source>
</reference>
<keyword evidence="2" id="KW-0472">Membrane</keyword>
<sequence length="210" mass="23298">MSILRRKSAPEAPPVAPAVVEAPTVGKGRPTPKRREAERRRGPVAPPPKTQREAVQRSRSAGKALTKDERRAMATERRQRMMRGDDAYLLPRDRGPVRAYVRDLVDARRNIAGLLLPIALLSFIVLLIPSPLLQAYGPLVLLIAILAAVLDTMVFARQLSRKVAERFPKGDGSGLSTRGRALGFYAFNRACLPRRWRVPRPRVGRSEAVS</sequence>
<dbReference type="EMBL" id="BMNA01000010">
    <property type="protein sequence ID" value="GGM12804.1"/>
    <property type="molecule type" value="Genomic_DNA"/>
</dbReference>
<keyword evidence="4" id="KW-1185">Reference proteome</keyword>
<gene>
    <name evidence="3" type="ORF">GCM10011594_35900</name>
</gene>
<evidence type="ECO:0000256" key="2">
    <source>
        <dbReference type="SAM" id="Phobius"/>
    </source>
</evidence>
<comment type="caution">
    <text evidence="3">The sequence shown here is derived from an EMBL/GenBank/DDBJ whole genome shotgun (WGS) entry which is preliminary data.</text>
</comment>
<dbReference type="AlphaFoldDB" id="A0A917WKM4"/>
<keyword evidence="2" id="KW-0812">Transmembrane</keyword>
<dbReference type="Pfam" id="PF11241">
    <property type="entry name" value="DUF3043"/>
    <property type="match status" value="1"/>
</dbReference>
<feature type="transmembrane region" description="Helical" evidence="2">
    <location>
        <begin position="135"/>
        <end position="156"/>
    </location>
</feature>
<dbReference type="Proteomes" id="UP000655208">
    <property type="component" value="Unassembled WGS sequence"/>
</dbReference>
<evidence type="ECO:0000313" key="3">
    <source>
        <dbReference type="EMBL" id="GGM12804.1"/>
    </source>
</evidence>
<dbReference type="InterPro" id="IPR021403">
    <property type="entry name" value="DUF3043"/>
</dbReference>
<name>A0A917WKM4_9ACTN</name>
<reference evidence="3" key="1">
    <citation type="journal article" date="2014" name="Int. J. Syst. Evol. Microbiol.">
        <title>Complete genome sequence of Corynebacterium casei LMG S-19264T (=DSM 44701T), isolated from a smear-ripened cheese.</title>
        <authorList>
            <consortium name="US DOE Joint Genome Institute (JGI-PGF)"/>
            <person name="Walter F."/>
            <person name="Albersmeier A."/>
            <person name="Kalinowski J."/>
            <person name="Ruckert C."/>
        </authorList>
    </citation>
    <scope>NUCLEOTIDE SEQUENCE</scope>
    <source>
        <strain evidence="3">CGMCC 4.7308</strain>
    </source>
</reference>
<evidence type="ECO:0000313" key="4">
    <source>
        <dbReference type="Proteomes" id="UP000655208"/>
    </source>
</evidence>
<evidence type="ECO:0000256" key="1">
    <source>
        <dbReference type="SAM" id="MobiDB-lite"/>
    </source>
</evidence>
<feature type="region of interest" description="Disordered" evidence="1">
    <location>
        <begin position="1"/>
        <end position="72"/>
    </location>
</feature>